<keyword evidence="2" id="KW-0813">Transport</keyword>
<dbReference type="PRINTS" id="PR00176">
    <property type="entry name" value="NANEUSMPORT"/>
</dbReference>
<keyword evidence="4" id="KW-0769">Symport</keyword>
<feature type="transmembrane region" description="Helical" evidence="8">
    <location>
        <begin position="201"/>
        <end position="224"/>
    </location>
</feature>
<evidence type="ECO:0000256" key="5">
    <source>
        <dbReference type="ARBA" id="ARBA00022989"/>
    </source>
</evidence>
<dbReference type="Proteomes" id="UP000035642">
    <property type="component" value="Unassembled WGS sequence"/>
</dbReference>
<feature type="binding site" evidence="7">
    <location>
        <position position="152"/>
    </location>
    <ligand>
        <name>Na(+)</name>
        <dbReference type="ChEBI" id="CHEBI:29101"/>
        <label>1</label>
    </ligand>
</feature>
<keyword evidence="6 8" id="KW-0472">Membrane</keyword>
<dbReference type="AlphaFoldDB" id="A0A0K0DIU8"/>
<dbReference type="GO" id="GO:0005886">
    <property type="term" value="C:plasma membrane"/>
    <property type="evidence" value="ECO:0007669"/>
    <property type="project" value="TreeGrafter"/>
</dbReference>
<keyword evidence="3 8" id="KW-0812">Transmembrane</keyword>
<evidence type="ECO:0000256" key="1">
    <source>
        <dbReference type="ARBA" id="ARBA00004141"/>
    </source>
</evidence>
<evidence type="ECO:0000256" key="2">
    <source>
        <dbReference type="ARBA" id="ARBA00022448"/>
    </source>
</evidence>
<keyword evidence="9" id="KW-1185">Reference proteome</keyword>
<feature type="transmembrane region" description="Helical" evidence="8">
    <location>
        <begin position="606"/>
        <end position="626"/>
    </location>
</feature>
<evidence type="ECO:0000256" key="4">
    <source>
        <dbReference type="ARBA" id="ARBA00022847"/>
    </source>
</evidence>
<feature type="transmembrane region" description="Helical" evidence="8">
    <location>
        <begin position="385"/>
        <end position="409"/>
    </location>
</feature>
<evidence type="ECO:0000313" key="10">
    <source>
        <dbReference type="WBParaSite" id="ACAC_0001125601-mRNA-1"/>
    </source>
</evidence>
<evidence type="ECO:0000313" key="9">
    <source>
        <dbReference type="Proteomes" id="UP000035642"/>
    </source>
</evidence>
<reference evidence="9" key="1">
    <citation type="submission" date="2012-09" db="EMBL/GenBank/DDBJ databases">
        <authorList>
            <person name="Martin A.A."/>
        </authorList>
    </citation>
    <scope>NUCLEOTIDE SEQUENCE</scope>
</reference>
<evidence type="ECO:0000256" key="8">
    <source>
        <dbReference type="SAM" id="Phobius"/>
    </source>
</evidence>
<feature type="binding site" evidence="7">
    <location>
        <position position="427"/>
    </location>
    <ligand>
        <name>Na(+)</name>
        <dbReference type="ChEBI" id="CHEBI:29101"/>
        <label>1</label>
    </ligand>
</feature>
<feature type="transmembrane region" description="Helical" evidence="8">
    <location>
        <begin position="166"/>
        <end position="189"/>
    </location>
</feature>
<feature type="binding site" evidence="7">
    <location>
        <position position="496"/>
    </location>
    <ligand>
        <name>Na(+)</name>
        <dbReference type="ChEBI" id="CHEBI:29101"/>
        <label>1</label>
    </ligand>
</feature>
<dbReference type="WBParaSite" id="ACAC_0001125601-mRNA-1">
    <property type="protein sequence ID" value="ACAC_0001125601-mRNA-1"/>
    <property type="gene ID" value="ACAC_0001125601"/>
</dbReference>
<dbReference type="SUPFAM" id="SSF161070">
    <property type="entry name" value="SNF-like"/>
    <property type="match status" value="1"/>
</dbReference>
<dbReference type="Pfam" id="PF00209">
    <property type="entry name" value="SNF"/>
    <property type="match status" value="1"/>
</dbReference>
<keyword evidence="7" id="KW-0479">Metal-binding</keyword>
<comment type="subcellular location">
    <subcellularLocation>
        <location evidence="1">Membrane</location>
        <topology evidence="1">Multi-pass membrane protein</topology>
    </subcellularLocation>
</comment>
<feature type="transmembrane region" description="Helical" evidence="8">
    <location>
        <begin position="421"/>
        <end position="445"/>
    </location>
</feature>
<dbReference type="GO" id="GO:0015179">
    <property type="term" value="F:L-amino acid transmembrane transporter activity"/>
    <property type="evidence" value="ECO:0007669"/>
    <property type="project" value="TreeGrafter"/>
</dbReference>
<dbReference type="InterPro" id="IPR000175">
    <property type="entry name" value="Na/ntran_symport"/>
</dbReference>
<keyword evidence="7" id="KW-0915">Sodium</keyword>
<dbReference type="GO" id="GO:0089718">
    <property type="term" value="P:amino acid import across plasma membrane"/>
    <property type="evidence" value="ECO:0007669"/>
    <property type="project" value="TreeGrafter"/>
</dbReference>
<name>A0A0K0DIU8_ANGCA</name>
<feature type="transmembrane region" description="Helical" evidence="8">
    <location>
        <begin position="348"/>
        <end position="373"/>
    </location>
</feature>
<dbReference type="GO" id="GO:0005283">
    <property type="term" value="F:amino acid:sodium symporter activity"/>
    <property type="evidence" value="ECO:0007669"/>
    <property type="project" value="TreeGrafter"/>
</dbReference>
<evidence type="ECO:0000256" key="3">
    <source>
        <dbReference type="ARBA" id="ARBA00022692"/>
    </source>
</evidence>
<dbReference type="GO" id="GO:0046872">
    <property type="term" value="F:metal ion binding"/>
    <property type="evidence" value="ECO:0007669"/>
    <property type="project" value="UniProtKB-KW"/>
</dbReference>
<sequence>MDGSEWKAALRLQIEALARRNELHRRCNRDSVWKRTADMDVKIVRLRELVATDANYAAQFYLECVCHADETERILNRAATPLIIDNSSYKPAVEITLPERSSSNRGPRWWEQLSIHRKHQEHVDDRQKVRNLWKTQADCFLSCLGFVIGIGNMLKFPGKICEYGGIFIAPYFVCLIFIGFPMLHLHLCIGQYAGETPDAAFYRLMPITCGSVGWAFVLAAIPVIIYHNFVVIWSLQYLWYSMLSMVISDRMPWENRVATFCLLHQRHCDIHVESIPAPMAHQDFHFFGVDSHVFSFDILSLTSYTQLAPSLPQRHIVLALTSAWLLIFICICKGTTWMTWAFRLTATIPYLMLFILLIRGLSLPGASIGLSFLFSSVIFEYKSSFLFMVSFILINFGVGTGAIMSIAAYSKYRNYVYRDAALLAIINAFTSVLASMVLFSFLGLLSISSGKDISSIINHDPFYMIFTVIPSTTSLMRWGPLWMSILFATVVLTAMDAEFIWIEMLASSVMNKALKLRPVFLKSCFQCQHSFQDGFFVFHSMNSLISSVPTFILSFLVLTAFTYLYGVDRFLKDVSSMLRIPMGNATKWVHLRVQEKLLELFGPCGSFIRISWVLICPCFLTVSAMFSDIKLYIDPTSRGPTIRSACQPCVDNYGWRNGRLKEWQVSQPCRFEHKTSFLSFLMNLSRLSFFFFSEYVALNKTVLGVRQQRSTIIRRFRSEDSVQAFSTGSISITPIGIARQRSLSSVAIYDNIILKTRQMVTARIKR</sequence>
<feature type="binding site" evidence="7">
    <location>
        <position position="145"/>
    </location>
    <ligand>
        <name>Na(+)</name>
        <dbReference type="ChEBI" id="CHEBI:29101"/>
        <label>1</label>
    </ligand>
</feature>
<protein>
    <submittedName>
        <fullName evidence="10">Transporter</fullName>
    </submittedName>
</protein>
<dbReference type="STRING" id="6313.A0A0K0DIU8"/>
<feature type="transmembrane region" description="Helical" evidence="8">
    <location>
        <begin position="316"/>
        <end position="342"/>
    </location>
</feature>
<evidence type="ECO:0000256" key="7">
    <source>
        <dbReference type="PIRSR" id="PIRSR600175-1"/>
    </source>
</evidence>
<dbReference type="InterPro" id="IPR037272">
    <property type="entry name" value="SNS_sf"/>
</dbReference>
<proteinExistence type="predicted"/>
<evidence type="ECO:0000256" key="6">
    <source>
        <dbReference type="ARBA" id="ARBA00023136"/>
    </source>
</evidence>
<accession>A0A0K0DIU8</accession>
<feature type="transmembrane region" description="Helical" evidence="8">
    <location>
        <begin position="544"/>
        <end position="567"/>
    </location>
</feature>
<feature type="transmembrane region" description="Helical" evidence="8">
    <location>
        <begin position="481"/>
        <end position="502"/>
    </location>
</feature>
<dbReference type="PANTHER" id="PTHR11616">
    <property type="entry name" value="SODIUM/CHLORIDE DEPENDENT TRANSPORTER"/>
    <property type="match status" value="1"/>
</dbReference>
<reference evidence="10" key="2">
    <citation type="submission" date="2016-04" db="UniProtKB">
        <authorList>
            <consortium name="WormBaseParasite"/>
        </authorList>
    </citation>
    <scope>IDENTIFICATION</scope>
</reference>
<organism evidence="9 10">
    <name type="scientific">Angiostrongylus cantonensis</name>
    <name type="common">Rat lungworm</name>
    <dbReference type="NCBI Taxonomy" id="6313"/>
    <lineage>
        <taxon>Eukaryota</taxon>
        <taxon>Metazoa</taxon>
        <taxon>Ecdysozoa</taxon>
        <taxon>Nematoda</taxon>
        <taxon>Chromadorea</taxon>
        <taxon>Rhabditida</taxon>
        <taxon>Rhabditina</taxon>
        <taxon>Rhabditomorpha</taxon>
        <taxon>Strongyloidea</taxon>
        <taxon>Metastrongylidae</taxon>
        <taxon>Angiostrongylus</taxon>
    </lineage>
</organism>
<keyword evidence="5 8" id="KW-1133">Transmembrane helix</keyword>
<dbReference type="PANTHER" id="PTHR11616:SF324">
    <property type="entry name" value="SODIUM-DEPENDENT TRANSPORTER SNF-12"/>
    <property type="match status" value="1"/>
</dbReference>
<feature type="transmembrane region" description="Helical" evidence="8">
    <location>
        <begin position="230"/>
        <end position="247"/>
    </location>
</feature>
<dbReference type="PROSITE" id="PS50267">
    <property type="entry name" value="NA_NEUROTRAN_SYMP_3"/>
    <property type="match status" value="1"/>
</dbReference>